<dbReference type="GO" id="GO:0006811">
    <property type="term" value="P:monoatomic ion transport"/>
    <property type="evidence" value="ECO:0007669"/>
    <property type="project" value="UniProtKB-KW"/>
</dbReference>
<evidence type="ECO:0000256" key="6">
    <source>
        <dbReference type="ARBA" id="ARBA00022989"/>
    </source>
</evidence>
<reference evidence="11 12" key="1">
    <citation type="submission" date="2018-01" db="EMBL/GenBank/DDBJ databases">
        <authorList>
            <person name="Gaut B.S."/>
            <person name="Morton B.R."/>
            <person name="Clegg M.T."/>
            <person name="Duvall M.R."/>
        </authorList>
    </citation>
    <scope>NUCLEOTIDE SEQUENCE [LARGE SCALE GENOMIC DNA]</scope>
    <source>
        <strain evidence="11 12">HR-AV</strain>
    </source>
</reference>
<feature type="transmembrane region" description="Helical" evidence="10">
    <location>
        <begin position="52"/>
        <end position="71"/>
    </location>
</feature>
<dbReference type="OrthoDB" id="5242355at2"/>
<keyword evidence="4" id="KW-1003">Cell membrane</keyword>
<gene>
    <name evidence="11" type="ORF">C3K47_12510</name>
</gene>
<accession>A0A2S5A133</accession>
<feature type="transmembrane region" description="Helical" evidence="10">
    <location>
        <begin position="20"/>
        <end position="40"/>
    </location>
</feature>
<keyword evidence="5 10" id="KW-0812">Transmembrane</keyword>
<dbReference type="Pfam" id="PF01554">
    <property type="entry name" value="MatE"/>
    <property type="match status" value="2"/>
</dbReference>
<name>A0A2S5A133_9SPHI</name>
<dbReference type="PANTHER" id="PTHR43298">
    <property type="entry name" value="MULTIDRUG RESISTANCE PROTEIN NORM-RELATED"/>
    <property type="match status" value="1"/>
</dbReference>
<keyword evidence="8 10" id="KW-0472">Membrane</keyword>
<proteinExistence type="predicted"/>
<dbReference type="AlphaFoldDB" id="A0A2S5A133"/>
<evidence type="ECO:0000256" key="3">
    <source>
        <dbReference type="ARBA" id="ARBA00022449"/>
    </source>
</evidence>
<keyword evidence="6 10" id="KW-1133">Transmembrane helix</keyword>
<dbReference type="PIRSF" id="PIRSF006603">
    <property type="entry name" value="DinF"/>
    <property type="match status" value="1"/>
</dbReference>
<keyword evidence="7" id="KW-0406">Ion transport</keyword>
<evidence type="ECO:0000256" key="2">
    <source>
        <dbReference type="ARBA" id="ARBA00022448"/>
    </source>
</evidence>
<evidence type="ECO:0000313" key="12">
    <source>
        <dbReference type="Proteomes" id="UP000236893"/>
    </source>
</evidence>
<dbReference type="GO" id="GO:0015297">
    <property type="term" value="F:antiporter activity"/>
    <property type="evidence" value="ECO:0007669"/>
    <property type="project" value="UniProtKB-KW"/>
</dbReference>
<protein>
    <recommendedName>
        <fullName evidence="9">Multidrug-efflux transporter</fullName>
    </recommendedName>
</protein>
<dbReference type="GO" id="GO:0042910">
    <property type="term" value="F:xenobiotic transmembrane transporter activity"/>
    <property type="evidence" value="ECO:0007669"/>
    <property type="project" value="InterPro"/>
</dbReference>
<feature type="transmembrane region" description="Helical" evidence="10">
    <location>
        <begin position="391"/>
        <end position="411"/>
    </location>
</feature>
<dbReference type="Proteomes" id="UP000236893">
    <property type="component" value="Unassembled WGS sequence"/>
</dbReference>
<feature type="transmembrane region" description="Helical" evidence="10">
    <location>
        <begin position="203"/>
        <end position="223"/>
    </location>
</feature>
<feature type="transmembrane region" description="Helical" evidence="10">
    <location>
        <begin position="418"/>
        <end position="438"/>
    </location>
</feature>
<feature type="transmembrane region" description="Helical" evidence="10">
    <location>
        <begin position="140"/>
        <end position="160"/>
    </location>
</feature>
<feature type="transmembrane region" description="Helical" evidence="10">
    <location>
        <begin position="316"/>
        <end position="346"/>
    </location>
</feature>
<feature type="transmembrane region" description="Helical" evidence="10">
    <location>
        <begin position="96"/>
        <end position="119"/>
    </location>
</feature>
<feature type="transmembrane region" description="Helical" evidence="10">
    <location>
        <begin position="243"/>
        <end position="264"/>
    </location>
</feature>
<dbReference type="InterPro" id="IPR048279">
    <property type="entry name" value="MdtK-like"/>
</dbReference>
<dbReference type="PANTHER" id="PTHR43298:SF2">
    <property type="entry name" value="FMN_FAD EXPORTER YEEO-RELATED"/>
    <property type="match status" value="1"/>
</dbReference>
<evidence type="ECO:0000256" key="4">
    <source>
        <dbReference type="ARBA" id="ARBA00022475"/>
    </source>
</evidence>
<sequence length="445" mass="49771">MNSLEATLTNKISFREINRLAIPALLAGVVEPVISLTDLVIVGRIPFDKTEIIAAVGIAASLISAITWILAQTSSAISSIVSRYLGSKRLHELDSLVVQTFIFSLMMSSVVVIATRYFSVEIFKLYNANGKILNYAVDYFRIRIWGFPFSLITFTLYGVFRGLQNTIWSMYIGLIGGFLHIFLDILLVFGIPGIIPAMNIEGAAYASLITQVLMCMVAIYFFIKKTPFKLNPGKSINPELYNLMSLSINLFLRAAALNFSFYLANRYATGYGKEQIAAHAIIANIFLLIAFVIDGYGNAGNAISGKLLGSKDFKKLWLLGIDLSKIVLVVALVIMVFCGAGYFYIGKIFTSDVHVLKFFYQTFWILILMLPINALAFSFDAIYKGLGEAIFLRNLLIGSTFLAFIPSLWLFDHLNMELYGIWAAFTIFMLYRCIGSIWKFKAKYQ</sequence>
<keyword evidence="3" id="KW-0050">Antiport</keyword>
<dbReference type="InterPro" id="IPR002528">
    <property type="entry name" value="MATE_fam"/>
</dbReference>
<evidence type="ECO:0000256" key="5">
    <source>
        <dbReference type="ARBA" id="ARBA00022692"/>
    </source>
</evidence>
<comment type="caution">
    <text evidence="11">The sequence shown here is derived from an EMBL/GenBank/DDBJ whole genome shotgun (WGS) entry which is preliminary data.</text>
</comment>
<evidence type="ECO:0000313" key="11">
    <source>
        <dbReference type="EMBL" id="POY36019.1"/>
    </source>
</evidence>
<feature type="transmembrane region" description="Helical" evidence="10">
    <location>
        <begin position="276"/>
        <end position="296"/>
    </location>
</feature>
<evidence type="ECO:0000256" key="10">
    <source>
        <dbReference type="SAM" id="Phobius"/>
    </source>
</evidence>
<dbReference type="InterPro" id="IPR050222">
    <property type="entry name" value="MATE_MdtK"/>
</dbReference>
<dbReference type="GO" id="GO:0005886">
    <property type="term" value="C:plasma membrane"/>
    <property type="evidence" value="ECO:0007669"/>
    <property type="project" value="UniProtKB-SubCell"/>
</dbReference>
<feature type="transmembrane region" description="Helical" evidence="10">
    <location>
        <begin position="358"/>
        <end position="379"/>
    </location>
</feature>
<evidence type="ECO:0000256" key="7">
    <source>
        <dbReference type="ARBA" id="ARBA00023065"/>
    </source>
</evidence>
<keyword evidence="12" id="KW-1185">Reference proteome</keyword>
<dbReference type="EMBL" id="PQVF01000008">
    <property type="protein sequence ID" value="POY36019.1"/>
    <property type="molecule type" value="Genomic_DNA"/>
</dbReference>
<keyword evidence="2" id="KW-0813">Transport</keyword>
<evidence type="ECO:0000256" key="8">
    <source>
        <dbReference type="ARBA" id="ARBA00023136"/>
    </source>
</evidence>
<organism evidence="11 12">
    <name type="scientific">Solitalea longa</name>
    <dbReference type="NCBI Taxonomy" id="2079460"/>
    <lineage>
        <taxon>Bacteria</taxon>
        <taxon>Pseudomonadati</taxon>
        <taxon>Bacteroidota</taxon>
        <taxon>Sphingobacteriia</taxon>
        <taxon>Sphingobacteriales</taxon>
        <taxon>Sphingobacteriaceae</taxon>
        <taxon>Solitalea</taxon>
    </lineage>
</organism>
<feature type="transmembrane region" description="Helical" evidence="10">
    <location>
        <begin position="166"/>
        <end position="191"/>
    </location>
</feature>
<dbReference type="NCBIfam" id="TIGR00797">
    <property type="entry name" value="matE"/>
    <property type="match status" value="1"/>
</dbReference>
<evidence type="ECO:0000256" key="9">
    <source>
        <dbReference type="ARBA" id="ARBA00031636"/>
    </source>
</evidence>
<comment type="subcellular location">
    <subcellularLocation>
        <location evidence="1">Cell membrane</location>
        <topology evidence="1">Multi-pass membrane protein</topology>
    </subcellularLocation>
</comment>
<evidence type="ECO:0000256" key="1">
    <source>
        <dbReference type="ARBA" id="ARBA00004651"/>
    </source>
</evidence>